<feature type="coiled-coil region" evidence="1">
    <location>
        <begin position="248"/>
        <end position="302"/>
    </location>
</feature>
<accession>G3JXD0</accession>
<sequence length="378" mass="41781">MKRLAGLISLADLIQGDTEFKISWENRGKKALTLLAEKAGIRCDEQLDDLLSQALDLARSTLTSGKNPDADIAHFWEEVEKNATLLTKNDYLRAAVVALSFAHRFARTDYGSSRQRGFGQLWGDAIQGFLGEIAFQKFMRSATSGRTIPILDASEEDLGVALSADIVEVITEGKSIKPSKRISIKTTKLHGRWLDVPYAQNKHSDIYVLVKVGTDADALFNFLASVGALEKVLTAYQEGGLAEGELPFLNEGEALKRAKEEVEKMKEKNMLFLAFIAGWKEKDRLSQTFEAHEHNAQRARTKITVYSGVGTISSGSVRTKQITFRGPLPKNNLLVEFYPIGKFSKSQHALCSTDLLVKDLNKIAELLSAPEEGDECAQ</sequence>
<evidence type="ECO:0000313" key="2">
    <source>
        <dbReference type="EMBL" id="AEN19713.1"/>
    </source>
</evidence>
<gene>
    <name evidence="2" type="primary">tseIR</name>
</gene>
<name>G3JXD0_9DEIN</name>
<proteinExistence type="predicted"/>
<protein>
    <submittedName>
        <fullName evidence="2">TseI</fullName>
    </submittedName>
</protein>
<evidence type="ECO:0000256" key="1">
    <source>
        <dbReference type="SAM" id="Coils"/>
    </source>
</evidence>
<reference evidence="2" key="1">
    <citation type="submission" date="2011-05" db="EMBL/GenBank/DDBJ databases">
        <title>TseI RM system.</title>
        <authorList>
            <person name="Xu S.-Y."/>
        </authorList>
    </citation>
    <scope>NUCLEOTIDE SEQUENCE</scope>
    <source>
        <strain evidence="2">93170</strain>
    </source>
</reference>
<dbReference type="EMBL" id="JN035228">
    <property type="protein sequence ID" value="AEN19713.1"/>
    <property type="molecule type" value="Genomic_DNA"/>
</dbReference>
<keyword evidence="1" id="KW-0175">Coiled coil</keyword>
<organism evidence="2">
    <name type="scientific">Thermus sp. 93170</name>
    <dbReference type="NCBI Taxonomy" id="1046939"/>
    <lineage>
        <taxon>Bacteria</taxon>
        <taxon>Thermotogati</taxon>
        <taxon>Deinococcota</taxon>
        <taxon>Deinococci</taxon>
        <taxon>Thermales</taxon>
        <taxon>Thermaceae</taxon>
        <taxon>Thermus</taxon>
    </lineage>
</organism>
<dbReference type="AlphaFoldDB" id="G3JXD0"/>